<dbReference type="AlphaFoldDB" id="A0A177URA1"/>
<protein>
    <recommendedName>
        <fullName evidence="6">Tc1-like transposase DDE domain-containing protein</fullName>
    </recommendedName>
</protein>
<dbReference type="GO" id="GO:0003677">
    <property type="term" value="F:DNA binding"/>
    <property type="evidence" value="ECO:0007669"/>
    <property type="project" value="InterPro"/>
</dbReference>
<evidence type="ECO:0008006" key="6">
    <source>
        <dbReference type="Google" id="ProtNLM"/>
    </source>
</evidence>
<reference evidence="4" key="2">
    <citation type="journal article" date="2019" name="IMA Fungus">
        <title>Genome sequencing and comparison of five Tilletia species to identify candidate genes for the detection of regulated species infecting wheat.</title>
        <authorList>
            <person name="Nguyen H.D.T."/>
            <person name="Sultana T."/>
            <person name="Kesanakurti P."/>
            <person name="Hambleton S."/>
        </authorList>
    </citation>
    <scope>NUCLEOTIDE SEQUENCE</scope>
    <source>
        <strain evidence="4">DAOMC 238032</strain>
    </source>
</reference>
<accession>A0A177URA1</accession>
<dbReference type="InterPro" id="IPR047655">
    <property type="entry name" value="Transpos_IS630-like"/>
</dbReference>
<feature type="domain" description="Transposase Tc1-like" evidence="2">
    <location>
        <begin position="75"/>
        <end position="146"/>
    </location>
</feature>
<dbReference type="GO" id="GO:0006313">
    <property type="term" value="P:DNA transposition"/>
    <property type="evidence" value="ECO:0007669"/>
    <property type="project" value="InterPro"/>
</dbReference>
<evidence type="ECO:0000259" key="3">
    <source>
        <dbReference type="Pfam" id="PF13358"/>
    </source>
</evidence>
<dbReference type="Gene3D" id="3.30.420.10">
    <property type="entry name" value="Ribonuclease H-like superfamily/Ribonuclease H"/>
    <property type="match status" value="1"/>
</dbReference>
<dbReference type="SUPFAM" id="SSF46689">
    <property type="entry name" value="Homeodomain-like"/>
    <property type="match status" value="1"/>
</dbReference>
<evidence type="ECO:0000313" key="5">
    <source>
        <dbReference type="Proteomes" id="UP000077671"/>
    </source>
</evidence>
<sequence length="355" mass="40091">MPLQPTQPVTAPSSSSLSPRSQRVKSDLEAGLSLRAIARTRGVSKSWAGNLRSQIENLPPPPHSGRPPVLSPQERRRITRPIVSGRLENAVEVHREFTRSDGRKCSVTTVRRVLKDAGFKARVKKKKPAITDAHAKARLAWARQHRGWTASDWEKVIWSDETKINRFGSDGRKWVWVPKGSALTNREVTSTHKFGGGGVMVWGCITASSVGGMTFIRGIMDSEKYVEILQSRLFPTLDALDLVGNPNERQQRIFQHDNDPKHTSRHTKAWLAQHNLTVLDWPAQSPDLNPIEHVWRKLKEQLKTYPTPAANLQQLKDRIQEQWDLIPADYIQRLVASMPARVEAVIKAKGRSTKY</sequence>
<dbReference type="Pfam" id="PF01498">
    <property type="entry name" value="HTH_Tnp_Tc3_2"/>
    <property type="match status" value="1"/>
</dbReference>
<dbReference type="InterPro" id="IPR052338">
    <property type="entry name" value="Transposase_5"/>
</dbReference>
<gene>
    <name evidence="4" type="ORF">A4X03_0g9332</name>
</gene>
<reference evidence="4" key="1">
    <citation type="submission" date="2016-04" db="EMBL/GenBank/DDBJ databases">
        <authorList>
            <person name="Nguyen H.D."/>
            <person name="Kesanakurti P."/>
            <person name="Cullis J."/>
            <person name="Levesque C.A."/>
            <person name="Hambleton S."/>
        </authorList>
    </citation>
    <scope>NUCLEOTIDE SEQUENCE</scope>
    <source>
        <strain evidence="4">DAOMC 238032</strain>
    </source>
</reference>
<dbReference type="GO" id="GO:0015074">
    <property type="term" value="P:DNA integration"/>
    <property type="evidence" value="ECO:0007669"/>
    <property type="project" value="InterPro"/>
</dbReference>
<dbReference type="PANTHER" id="PTHR23022:SF135">
    <property type="entry name" value="SI:DKEY-77F5.3"/>
    <property type="match status" value="1"/>
</dbReference>
<feature type="compositionally biased region" description="Low complexity" evidence="1">
    <location>
        <begin position="12"/>
        <end position="21"/>
    </location>
</feature>
<dbReference type="PANTHER" id="PTHR23022">
    <property type="entry name" value="TRANSPOSABLE ELEMENT-RELATED"/>
    <property type="match status" value="1"/>
</dbReference>
<feature type="compositionally biased region" description="Polar residues" evidence="1">
    <location>
        <begin position="1"/>
        <end position="11"/>
    </location>
</feature>
<feature type="domain" description="Tc1-like transposase DDE" evidence="3">
    <location>
        <begin position="156"/>
        <end position="304"/>
    </location>
</feature>
<proteinExistence type="predicted"/>
<feature type="region of interest" description="Disordered" evidence="1">
    <location>
        <begin position="53"/>
        <end position="76"/>
    </location>
</feature>
<dbReference type="InterPro" id="IPR036397">
    <property type="entry name" value="RNaseH_sf"/>
</dbReference>
<organism evidence="4 5">
    <name type="scientific">Tilletia caries</name>
    <name type="common">wheat bunt fungus</name>
    <dbReference type="NCBI Taxonomy" id="13290"/>
    <lineage>
        <taxon>Eukaryota</taxon>
        <taxon>Fungi</taxon>
        <taxon>Dikarya</taxon>
        <taxon>Basidiomycota</taxon>
        <taxon>Ustilaginomycotina</taxon>
        <taxon>Exobasidiomycetes</taxon>
        <taxon>Tilletiales</taxon>
        <taxon>Tilletiaceae</taxon>
        <taxon>Tilletia</taxon>
    </lineage>
</organism>
<feature type="region of interest" description="Disordered" evidence="1">
    <location>
        <begin position="1"/>
        <end position="25"/>
    </location>
</feature>
<dbReference type="Proteomes" id="UP000077671">
    <property type="component" value="Unassembled WGS sequence"/>
</dbReference>
<comment type="caution">
    <text evidence="4">The sequence shown here is derived from an EMBL/GenBank/DDBJ whole genome shotgun (WGS) entry which is preliminary data.</text>
</comment>
<evidence type="ECO:0000313" key="4">
    <source>
        <dbReference type="EMBL" id="KAE8236769.1"/>
    </source>
</evidence>
<dbReference type="InterPro" id="IPR038717">
    <property type="entry name" value="Tc1-like_DDE_dom"/>
</dbReference>
<evidence type="ECO:0000259" key="2">
    <source>
        <dbReference type="Pfam" id="PF01498"/>
    </source>
</evidence>
<dbReference type="InterPro" id="IPR009057">
    <property type="entry name" value="Homeodomain-like_sf"/>
</dbReference>
<dbReference type="Pfam" id="PF13358">
    <property type="entry name" value="DDE_3"/>
    <property type="match status" value="1"/>
</dbReference>
<evidence type="ECO:0000256" key="1">
    <source>
        <dbReference type="SAM" id="MobiDB-lite"/>
    </source>
</evidence>
<name>A0A177URA1_9BASI</name>
<dbReference type="EMBL" id="LWDD02003597">
    <property type="protein sequence ID" value="KAE8236769.1"/>
    <property type="molecule type" value="Genomic_DNA"/>
</dbReference>
<dbReference type="NCBIfam" id="NF033545">
    <property type="entry name" value="transpos_IS630"/>
    <property type="match status" value="1"/>
</dbReference>
<dbReference type="InterPro" id="IPR002492">
    <property type="entry name" value="Transposase_Tc1-like"/>
</dbReference>